<comment type="caution">
    <text evidence="1">The sequence shown here is derived from an EMBL/GenBank/DDBJ whole genome shotgun (WGS) entry which is preliminary data.</text>
</comment>
<gene>
    <name evidence="1" type="ORF">OS493_012843</name>
</gene>
<proteinExistence type="predicted"/>
<accession>A0A9W9Z4N7</accession>
<sequence length="102" mass="12325">MTVEFRHDVFKYLFQRKGRKSKDKYWTMYEEPDFSKCNFPIQWNSWFDKHGDGCRMRFPVKMRTMLAQSPKTHVKLGETIVESPRAYIEKVSIRFIKVPARS</sequence>
<keyword evidence="2" id="KW-1185">Reference proteome</keyword>
<protein>
    <submittedName>
        <fullName evidence="1">Uncharacterized protein</fullName>
    </submittedName>
</protein>
<dbReference type="EMBL" id="MU826831">
    <property type="protein sequence ID" value="KAJ7373254.1"/>
    <property type="molecule type" value="Genomic_DNA"/>
</dbReference>
<evidence type="ECO:0000313" key="1">
    <source>
        <dbReference type="EMBL" id="KAJ7373254.1"/>
    </source>
</evidence>
<evidence type="ECO:0000313" key="2">
    <source>
        <dbReference type="Proteomes" id="UP001163046"/>
    </source>
</evidence>
<dbReference type="AlphaFoldDB" id="A0A9W9Z4N7"/>
<dbReference type="OrthoDB" id="5984192at2759"/>
<name>A0A9W9Z4N7_9CNID</name>
<reference evidence="1" key="1">
    <citation type="submission" date="2023-01" db="EMBL/GenBank/DDBJ databases">
        <title>Genome assembly of the deep-sea coral Lophelia pertusa.</title>
        <authorList>
            <person name="Herrera S."/>
            <person name="Cordes E."/>
        </authorList>
    </citation>
    <scope>NUCLEOTIDE SEQUENCE</scope>
    <source>
        <strain evidence="1">USNM1676648</strain>
        <tissue evidence="1">Polyp</tissue>
    </source>
</reference>
<organism evidence="1 2">
    <name type="scientific">Desmophyllum pertusum</name>
    <dbReference type="NCBI Taxonomy" id="174260"/>
    <lineage>
        <taxon>Eukaryota</taxon>
        <taxon>Metazoa</taxon>
        <taxon>Cnidaria</taxon>
        <taxon>Anthozoa</taxon>
        <taxon>Hexacorallia</taxon>
        <taxon>Scleractinia</taxon>
        <taxon>Caryophylliina</taxon>
        <taxon>Caryophylliidae</taxon>
        <taxon>Desmophyllum</taxon>
    </lineage>
</organism>
<dbReference type="Proteomes" id="UP001163046">
    <property type="component" value="Unassembled WGS sequence"/>
</dbReference>